<dbReference type="GO" id="GO:0005737">
    <property type="term" value="C:cytoplasm"/>
    <property type="evidence" value="ECO:0007669"/>
    <property type="project" value="TreeGrafter"/>
</dbReference>
<feature type="domain" description="Protein kinase" evidence="1">
    <location>
        <begin position="1"/>
        <end position="216"/>
    </location>
</feature>
<dbReference type="EMBL" id="JH159167">
    <property type="protein sequence ID" value="EGZ05282.1"/>
    <property type="molecule type" value="Genomic_DNA"/>
</dbReference>
<dbReference type="GO" id="GO:0007165">
    <property type="term" value="P:signal transduction"/>
    <property type="evidence" value="ECO:0007669"/>
    <property type="project" value="TreeGrafter"/>
</dbReference>
<dbReference type="Gene3D" id="1.10.510.10">
    <property type="entry name" value="Transferase(Phosphotransferase) domain 1"/>
    <property type="match status" value="2"/>
</dbReference>
<evidence type="ECO:0000313" key="2">
    <source>
        <dbReference type="EMBL" id="EGZ05282.1"/>
    </source>
</evidence>
<dbReference type="RefSeq" id="XP_009539203.1">
    <property type="nucleotide sequence ID" value="XM_009540908.1"/>
</dbReference>
<dbReference type="Pfam" id="PF00069">
    <property type="entry name" value="Pkinase"/>
    <property type="match status" value="1"/>
</dbReference>
<protein>
    <recommendedName>
        <fullName evidence="1">Protein kinase domain-containing protein</fullName>
    </recommendedName>
</protein>
<dbReference type="SMART" id="SM00220">
    <property type="entry name" value="S_TKc"/>
    <property type="match status" value="1"/>
</dbReference>
<accession>G5AGK2</accession>
<dbReference type="GO" id="GO:0004672">
    <property type="term" value="F:protein kinase activity"/>
    <property type="evidence" value="ECO:0007669"/>
    <property type="project" value="InterPro"/>
</dbReference>
<dbReference type="PROSITE" id="PS50011">
    <property type="entry name" value="PROTEIN_KINASE_DOM"/>
    <property type="match status" value="2"/>
</dbReference>
<reference evidence="2 3" key="1">
    <citation type="journal article" date="2006" name="Science">
        <title>Phytophthora genome sequences uncover evolutionary origins and mechanisms of pathogenesis.</title>
        <authorList>
            <person name="Tyler B.M."/>
            <person name="Tripathy S."/>
            <person name="Zhang X."/>
            <person name="Dehal P."/>
            <person name="Jiang R.H."/>
            <person name="Aerts A."/>
            <person name="Arredondo F.D."/>
            <person name="Baxter L."/>
            <person name="Bensasson D."/>
            <person name="Beynon J.L."/>
            <person name="Chapman J."/>
            <person name="Damasceno C.M."/>
            <person name="Dorrance A.E."/>
            <person name="Dou D."/>
            <person name="Dickerman A.W."/>
            <person name="Dubchak I.L."/>
            <person name="Garbelotto M."/>
            <person name="Gijzen M."/>
            <person name="Gordon S.G."/>
            <person name="Govers F."/>
            <person name="Grunwald N.J."/>
            <person name="Huang W."/>
            <person name="Ivors K.L."/>
            <person name="Jones R.W."/>
            <person name="Kamoun S."/>
            <person name="Krampis K."/>
            <person name="Lamour K.H."/>
            <person name="Lee M.K."/>
            <person name="McDonald W.H."/>
            <person name="Medina M."/>
            <person name="Meijer H.J."/>
            <person name="Nordberg E.K."/>
            <person name="Maclean D.J."/>
            <person name="Ospina-Giraldo M.D."/>
            <person name="Morris P.F."/>
            <person name="Phuntumart V."/>
            <person name="Putnam N.H."/>
            <person name="Rash S."/>
            <person name="Rose J.K."/>
            <person name="Sakihama Y."/>
            <person name="Salamov A.A."/>
            <person name="Savidor A."/>
            <person name="Scheuring C.F."/>
            <person name="Smith B.M."/>
            <person name="Sobral B.W."/>
            <person name="Terry A."/>
            <person name="Torto-Alalibo T.A."/>
            <person name="Win J."/>
            <person name="Xu Z."/>
            <person name="Zhang H."/>
            <person name="Grigoriev I.V."/>
            <person name="Rokhsar D.S."/>
            <person name="Boore J.L."/>
        </authorList>
    </citation>
    <scope>NUCLEOTIDE SEQUENCE [LARGE SCALE GENOMIC DNA]</scope>
    <source>
        <strain evidence="2 3">P6497</strain>
    </source>
</reference>
<dbReference type="GeneID" id="20648281"/>
<gene>
    <name evidence="2" type="ORF">PHYSODRAFT_342448</name>
</gene>
<evidence type="ECO:0000259" key="1">
    <source>
        <dbReference type="PROSITE" id="PS50011"/>
    </source>
</evidence>
<dbReference type="PANTHER" id="PTHR23257">
    <property type="entry name" value="SERINE-THREONINE PROTEIN KINASE"/>
    <property type="match status" value="1"/>
</dbReference>
<dbReference type="InParanoid" id="G5AGK2"/>
<dbReference type="InterPro" id="IPR001245">
    <property type="entry name" value="Ser-Thr/Tyr_kinase_cat_dom"/>
</dbReference>
<keyword evidence="3" id="KW-1185">Reference proteome</keyword>
<name>G5AGK2_PHYSP</name>
<dbReference type="Proteomes" id="UP000002640">
    <property type="component" value="Unassembled WGS sequence"/>
</dbReference>
<dbReference type="KEGG" id="psoj:PHYSODRAFT_342448"/>
<dbReference type="SUPFAM" id="SSF56112">
    <property type="entry name" value="Protein kinase-like (PK-like)"/>
    <property type="match status" value="2"/>
</dbReference>
<dbReference type="InterPro" id="IPR011009">
    <property type="entry name" value="Kinase-like_dom_sf"/>
</dbReference>
<dbReference type="Pfam" id="PF07714">
    <property type="entry name" value="PK_Tyr_Ser-Thr"/>
    <property type="match status" value="1"/>
</dbReference>
<dbReference type="PROSITE" id="PS00108">
    <property type="entry name" value="PROTEIN_KINASE_ST"/>
    <property type="match status" value="2"/>
</dbReference>
<sequence length="484" mass="54487">MPRNPTPYGSVHRGSWTKGAAAAPRWTSEELKLYGACHVSSPAFFMCDDATHGSFSDFLEEDAGRAALGLGYLHAEKVVHGDLKCTNLLVGNDYKAKLCDFGFSYVRSQSAIRWKAPECLVPPNEEANPQFNPRFASDVYSLGMCIVEAFQGEAPYGLLDDDEIMTRLFELEPYPRPGNMQDDEWALVERMVQPDWRKRLSLQDAIDGLKANKGFIRRLTSNRKVVEGILEFLLRMDDLFKLLNLTHVAEMSKWKHAMKEEIHRTGNKIKEGIAQLVVVLRCTHGEAGPEVGLLAKTFNKVIDDVDFDLQECFDLGSYGSVHHGTWGKGTNVVIKCLLAEDQDEKASDSFYTEAALGLFFLHSQKVVHGDLKCSNIVIGADRRAKLCDFGFSFIRAHPNSVFNPRFASDVNSFGMCIVEAFLGHPPYELEAETVMERKLNNEVYPRVVGMSDKEWTFVERLLDPDWETRMSLADAIDTLMMFAD</sequence>
<dbReference type="GO" id="GO:0005524">
    <property type="term" value="F:ATP binding"/>
    <property type="evidence" value="ECO:0007669"/>
    <property type="project" value="InterPro"/>
</dbReference>
<dbReference type="InterPro" id="IPR050167">
    <property type="entry name" value="Ser_Thr_protein_kinase"/>
</dbReference>
<dbReference type="InterPro" id="IPR000719">
    <property type="entry name" value="Prot_kinase_dom"/>
</dbReference>
<dbReference type="AlphaFoldDB" id="G5AGK2"/>
<feature type="domain" description="Protein kinase" evidence="1">
    <location>
        <begin position="219"/>
        <end position="483"/>
    </location>
</feature>
<proteinExistence type="predicted"/>
<dbReference type="InterPro" id="IPR008271">
    <property type="entry name" value="Ser/Thr_kinase_AS"/>
</dbReference>
<organism evidence="2 3">
    <name type="scientific">Phytophthora sojae (strain P6497)</name>
    <name type="common">Soybean stem and root rot agent</name>
    <name type="synonym">Phytophthora megasperma f. sp. glycines</name>
    <dbReference type="NCBI Taxonomy" id="1094619"/>
    <lineage>
        <taxon>Eukaryota</taxon>
        <taxon>Sar</taxon>
        <taxon>Stramenopiles</taxon>
        <taxon>Oomycota</taxon>
        <taxon>Peronosporomycetes</taxon>
        <taxon>Peronosporales</taxon>
        <taxon>Peronosporaceae</taxon>
        <taxon>Phytophthora</taxon>
    </lineage>
</organism>
<evidence type="ECO:0000313" key="3">
    <source>
        <dbReference type="Proteomes" id="UP000002640"/>
    </source>
</evidence>
<dbReference type="STRING" id="1094619.G5AGK2"/>